<comment type="caution">
    <text evidence="5">The sequence shown here is derived from an EMBL/GenBank/DDBJ whole genome shotgun (WGS) entry which is preliminary data.</text>
</comment>
<dbReference type="FunFam" id="3.30.70.270:FF:000001">
    <property type="entry name" value="Diguanylate cyclase domain protein"/>
    <property type="match status" value="1"/>
</dbReference>
<dbReference type="PROSITE" id="PS50887">
    <property type="entry name" value="GGDEF"/>
    <property type="match status" value="1"/>
</dbReference>
<gene>
    <name evidence="5" type="ORF">EV147_2799</name>
</gene>
<sequence>MLLNDPVILLAAITPFGLMTTLLLCLSYLGLGKHNTSLHWWLAGDLLIAAYHVAALLQPGVPSGALAWLPVFSPAAAHAVGTTLLITAVGAHTLALCHLLERGRSRRWHLRMLLGVPAVYLLGTAFTLHGAYAMAWFCAAMFASIAIQARVTCRMARSYRGAWGLLAGQAVLLAYQGSGTVMLVLHPLPPLPFHAPFFPSIDALLMDALVSFLLTLSYALALQEQLRQRIVSLSRTDSLTGALNRRGAGEIVEAEWQRARTNPHPLAIAMIDLDRFKGINDQYGHAIGDAALQAFSNTVLRLKRQSDVLVRWGGEEFLVLLPHTDVTQAHGFLQRLRDALHAGPVTPWLPFTLEFSAGVADTDTLASIPDFDALLREVDQALYRAKRERNRIEVVSPA</sequence>
<dbReference type="Proteomes" id="UP000291078">
    <property type="component" value="Unassembled WGS sequence"/>
</dbReference>
<feature type="transmembrane region" description="Helical" evidence="3">
    <location>
        <begin position="6"/>
        <end position="31"/>
    </location>
</feature>
<evidence type="ECO:0000256" key="2">
    <source>
        <dbReference type="ARBA" id="ARBA00034247"/>
    </source>
</evidence>
<dbReference type="AlphaFoldDB" id="A0A4Q7S0F5"/>
<dbReference type="EMBL" id="SGXM01000002">
    <property type="protein sequence ID" value="RZT39604.1"/>
    <property type="molecule type" value="Genomic_DNA"/>
</dbReference>
<evidence type="ECO:0000256" key="1">
    <source>
        <dbReference type="ARBA" id="ARBA00012528"/>
    </source>
</evidence>
<evidence type="ECO:0000313" key="5">
    <source>
        <dbReference type="EMBL" id="RZT39604.1"/>
    </source>
</evidence>
<dbReference type="InterPro" id="IPR029787">
    <property type="entry name" value="Nucleotide_cyclase"/>
</dbReference>
<dbReference type="RefSeq" id="WP_130391738.1">
    <property type="nucleotide sequence ID" value="NZ_SGXM01000002.1"/>
</dbReference>
<keyword evidence="3" id="KW-0472">Membrane</keyword>
<feature type="transmembrane region" description="Helical" evidence="3">
    <location>
        <begin position="38"/>
        <end position="57"/>
    </location>
</feature>
<name>A0A4Q7S0F5_9BURK</name>
<dbReference type="OrthoDB" id="9813903at2"/>
<dbReference type="SUPFAM" id="SSF55073">
    <property type="entry name" value="Nucleotide cyclase"/>
    <property type="match status" value="1"/>
</dbReference>
<comment type="catalytic activity">
    <reaction evidence="2">
        <text>2 GTP = 3',3'-c-di-GMP + 2 diphosphate</text>
        <dbReference type="Rhea" id="RHEA:24898"/>
        <dbReference type="ChEBI" id="CHEBI:33019"/>
        <dbReference type="ChEBI" id="CHEBI:37565"/>
        <dbReference type="ChEBI" id="CHEBI:58805"/>
        <dbReference type="EC" id="2.7.7.65"/>
    </reaction>
</comment>
<proteinExistence type="predicted"/>
<dbReference type="CDD" id="cd01949">
    <property type="entry name" value="GGDEF"/>
    <property type="match status" value="1"/>
</dbReference>
<keyword evidence="3" id="KW-0812">Transmembrane</keyword>
<dbReference type="InterPro" id="IPR043128">
    <property type="entry name" value="Rev_trsase/Diguanyl_cyclase"/>
</dbReference>
<accession>A0A4Q7S0F5</accession>
<feature type="transmembrane region" description="Helical" evidence="3">
    <location>
        <begin position="112"/>
        <end position="128"/>
    </location>
</feature>
<dbReference type="PANTHER" id="PTHR45138">
    <property type="entry name" value="REGULATORY COMPONENTS OF SENSORY TRANSDUCTION SYSTEM"/>
    <property type="match status" value="1"/>
</dbReference>
<dbReference type="InterPro" id="IPR050469">
    <property type="entry name" value="Diguanylate_Cyclase"/>
</dbReference>
<feature type="transmembrane region" description="Helical" evidence="3">
    <location>
        <begin position="77"/>
        <end position="100"/>
    </location>
</feature>
<evidence type="ECO:0000259" key="4">
    <source>
        <dbReference type="PROSITE" id="PS50887"/>
    </source>
</evidence>
<dbReference type="NCBIfam" id="TIGR00254">
    <property type="entry name" value="GGDEF"/>
    <property type="match status" value="1"/>
</dbReference>
<dbReference type="EC" id="2.7.7.65" evidence="1"/>
<organism evidence="5 6">
    <name type="scientific">Cupriavidus agavae</name>
    <dbReference type="NCBI Taxonomy" id="1001822"/>
    <lineage>
        <taxon>Bacteria</taxon>
        <taxon>Pseudomonadati</taxon>
        <taxon>Pseudomonadota</taxon>
        <taxon>Betaproteobacteria</taxon>
        <taxon>Burkholderiales</taxon>
        <taxon>Burkholderiaceae</taxon>
        <taxon>Cupriavidus</taxon>
    </lineage>
</organism>
<keyword evidence="3" id="KW-1133">Transmembrane helix</keyword>
<feature type="transmembrane region" description="Helical" evidence="3">
    <location>
        <begin position="163"/>
        <end position="185"/>
    </location>
</feature>
<protein>
    <recommendedName>
        <fullName evidence="1">diguanylate cyclase</fullName>
        <ecNumber evidence="1">2.7.7.65</ecNumber>
    </recommendedName>
</protein>
<feature type="transmembrane region" description="Helical" evidence="3">
    <location>
        <begin position="134"/>
        <end position="151"/>
    </location>
</feature>
<dbReference type="Pfam" id="PF00990">
    <property type="entry name" value="GGDEF"/>
    <property type="match status" value="1"/>
</dbReference>
<evidence type="ECO:0000313" key="6">
    <source>
        <dbReference type="Proteomes" id="UP000291078"/>
    </source>
</evidence>
<dbReference type="Gene3D" id="3.30.70.270">
    <property type="match status" value="1"/>
</dbReference>
<dbReference type="PANTHER" id="PTHR45138:SF9">
    <property type="entry name" value="DIGUANYLATE CYCLASE DGCM-RELATED"/>
    <property type="match status" value="1"/>
</dbReference>
<dbReference type="SMART" id="SM00267">
    <property type="entry name" value="GGDEF"/>
    <property type="match status" value="1"/>
</dbReference>
<evidence type="ECO:0000256" key="3">
    <source>
        <dbReference type="SAM" id="Phobius"/>
    </source>
</evidence>
<keyword evidence="6" id="KW-1185">Reference proteome</keyword>
<feature type="domain" description="GGDEF" evidence="4">
    <location>
        <begin position="264"/>
        <end position="397"/>
    </location>
</feature>
<dbReference type="GO" id="GO:0052621">
    <property type="term" value="F:diguanylate cyclase activity"/>
    <property type="evidence" value="ECO:0007669"/>
    <property type="project" value="UniProtKB-EC"/>
</dbReference>
<feature type="transmembrane region" description="Helical" evidence="3">
    <location>
        <begin position="197"/>
        <end position="221"/>
    </location>
</feature>
<dbReference type="InterPro" id="IPR000160">
    <property type="entry name" value="GGDEF_dom"/>
</dbReference>
<reference evidence="5 6" key="1">
    <citation type="journal article" date="2015" name="Stand. Genomic Sci.">
        <title>Genomic Encyclopedia of Bacterial and Archaeal Type Strains, Phase III: the genomes of soil and plant-associated and newly described type strains.</title>
        <authorList>
            <person name="Whitman W.B."/>
            <person name="Woyke T."/>
            <person name="Klenk H.P."/>
            <person name="Zhou Y."/>
            <person name="Lilburn T.G."/>
            <person name="Beck B.J."/>
            <person name="De Vos P."/>
            <person name="Vandamme P."/>
            <person name="Eisen J.A."/>
            <person name="Garrity G."/>
            <person name="Hugenholtz P."/>
            <person name="Kyrpides N.C."/>
        </authorList>
    </citation>
    <scope>NUCLEOTIDE SEQUENCE [LARGE SCALE GENOMIC DNA]</scope>
    <source>
        <strain evidence="5 6">ASC-9842</strain>
    </source>
</reference>